<reference evidence="7 8" key="1">
    <citation type="journal article" date="2021" name="Elife">
        <title>Chloroplast acquisition without the gene transfer in kleptoplastic sea slugs, Plakobranchus ocellatus.</title>
        <authorList>
            <person name="Maeda T."/>
            <person name="Takahashi S."/>
            <person name="Yoshida T."/>
            <person name="Shimamura S."/>
            <person name="Takaki Y."/>
            <person name="Nagai Y."/>
            <person name="Toyoda A."/>
            <person name="Suzuki Y."/>
            <person name="Arimoto A."/>
            <person name="Ishii H."/>
            <person name="Satoh N."/>
            <person name="Nishiyama T."/>
            <person name="Hasebe M."/>
            <person name="Maruyama T."/>
            <person name="Minagawa J."/>
            <person name="Obokata J."/>
            <person name="Shigenobu S."/>
        </authorList>
    </citation>
    <scope>NUCLEOTIDE SEQUENCE [LARGE SCALE GENOMIC DNA]</scope>
</reference>
<dbReference type="InterPro" id="IPR019050">
    <property type="entry name" value="FDF_dom"/>
</dbReference>
<feature type="compositionally biased region" description="Basic and acidic residues" evidence="3">
    <location>
        <begin position="230"/>
        <end position="253"/>
    </location>
</feature>
<evidence type="ECO:0000259" key="4">
    <source>
        <dbReference type="PROSITE" id="PS51512"/>
    </source>
</evidence>
<feature type="domain" description="FFD box profile" evidence="5">
    <location>
        <begin position="357"/>
        <end position="373"/>
    </location>
</feature>
<evidence type="ECO:0000256" key="2">
    <source>
        <dbReference type="PROSITE-ProRule" id="PRU00846"/>
    </source>
</evidence>
<feature type="region of interest" description="Disordered" evidence="3">
    <location>
        <begin position="322"/>
        <end position="357"/>
    </location>
</feature>
<feature type="compositionally biased region" description="Gly residues" evidence="3">
    <location>
        <begin position="260"/>
        <end position="281"/>
    </location>
</feature>
<proteinExistence type="inferred from homology"/>
<accession>A0AAV4F7N7</accession>
<dbReference type="PROSITE" id="PS51512">
    <property type="entry name" value="DFDF"/>
    <property type="match status" value="1"/>
</dbReference>
<evidence type="ECO:0000256" key="3">
    <source>
        <dbReference type="SAM" id="MobiDB-lite"/>
    </source>
</evidence>
<feature type="domain" description="DFDF" evidence="4">
    <location>
        <begin position="292"/>
        <end position="328"/>
    </location>
</feature>
<evidence type="ECO:0000256" key="1">
    <source>
        <dbReference type="ARBA" id="ARBA00010415"/>
    </source>
</evidence>
<sequence length="471" mass="52289">MSQNQGSTHGSCPSGPTGVPYLGSKISLVSKAEIRYEGTLYTIDPNEATVALAKVRSFGTEDRPTDRPVPARTEVFEFIIFRGHDIKDLHVCEPPKPQPDGVPLDPAIVKSSQPPPGPAGAASFSPGNFPGQCQQNYQPFGGQQQMYFGGQAQPAPGFNNPPHHHGHNSGSQSSTPPLSRKSPTSDQGVQAQPQSPDKMSYDQYGHGQRHHQHAHQHQRGMRRGGGSYRNDNRMDNRVDNRPEHYRDRGERHSASYSRGRSGGRGPPPMRGGGGHPRGGPRGAPRGHGQRGGRSAEPLKFDTEFDFETSNAQFAKDDIEKELKNLTLNDKSVNGDSKGEEEPEIEDDEAEEEEDEPVYYDSKKSFFDNISCEATDRQKGHRHSWREERKLNSETFGIPENMRRNYRGRHNWRSNMRGGWRGGRGRGGGGGNYNREGGYFGGNRGGGRGRRNWDYDDRKPRMDGPPRVEVKS</sequence>
<comment type="caution">
    <text evidence="7">The sequence shown here is derived from an EMBL/GenBank/DDBJ whole genome shotgun (WGS) entry which is preliminary data.</text>
</comment>
<dbReference type="PANTHER" id="PTHR13586">
    <property type="entry name" value="SCD6 PROTEIN-RELATED"/>
    <property type="match status" value="1"/>
</dbReference>
<dbReference type="GO" id="GO:0000932">
    <property type="term" value="C:P-body"/>
    <property type="evidence" value="ECO:0007669"/>
    <property type="project" value="TreeGrafter"/>
</dbReference>
<evidence type="ECO:0000259" key="5">
    <source>
        <dbReference type="PROSITE" id="PS51513"/>
    </source>
</evidence>
<evidence type="ECO:0000313" key="8">
    <source>
        <dbReference type="Proteomes" id="UP000762676"/>
    </source>
</evidence>
<evidence type="ECO:0000259" key="6">
    <source>
        <dbReference type="PROSITE" id="PS52002"/>
    </source>
</evidence>
<evidence type="ECO:0000313" key="7">
    <source>
        <dbReference type="EMBL" id="GFR69227.1"/>
    </source>
</evidence>
<feature type="region of interest" description="Disordered" evidence="3">
    <location>
        <begin position="409"/>
        <end position="471"/>
    </location>
</feature>
<dbReference type="Pfam" id="PF12701">
    <property type="entry name" value="LSM14"/>
    <property type="match status" value="1"/>
</dbReference>
<dbReference type="InterPro" id="IPR025761">
    <property type="entry name" value="FFD_box"/>
</dbReference>
<feature type="region of interest" description="Disordered" evidence="3">
    <location>
        <begin position="92"/>
        <end position="304"/>
    </location>
</feature>
<feature type="compositionally biased region" description="Low complexity" evidence="3">
    <location>
        <begin position="119"/>
        <end position="161"/>
    </location>
</feature>
<feature type="short sequence motif" description="FFD box" evidence="2">
    <location>
        <begin position="357"/>
        <end position="373"/>
    </location>
</feature>
<dbReference type="PROSITE" id="PS52002">
    <property type="entry name" value="SM"/>
    <property type="match status" value="1"/>
</dbReference>
<dbReference type="InterPro" id="IPR025609">
    <property type="entry name" value="Lsm14-like_N"/>
</dbReference>
<dbReference type="PROSITE" id="PS51513">
    <property type="entry name" value="FFD"/>
    <property type="match status" value="1"/>
</dbReference>
<dbReference type="SMART" id="SM01271">
    <property type="entry name" value="LSM14"/>
    <property type="match status" value="1"/>
</dbReference>
<feature type="compositionally biased region" description="Acidic residues" evidence="3">
    <location>
        <begin position="338"/>
        <end position="357"/>
    </location>
</feature>
<dbReference type="GO" id="GO:0003729">
    <property type="term" value="F:mRNA binding"/>
    <property type="evidence" value="ECO:0007669"/>
    <property type="project" value="TreeGrafter"/>
</dbReference>
<feature type="compositionally biased region" description="Polar residues" evidence="3">
    <location>
        <begin position="175"/>
        <end position="197"/>
    </location>
</feature>
<feature type="domain" description="Sm" evidence="6">
    <location>
        <begin position="13"/>
        <end position="95"/>
    </location>
</feature>
<feature type="compositionally biased region" description="Polar residues" evidence="3">
    <location>
        <begin position="325"/>
        <end position="334"/>
    </location>
</feature>
<dbReference type="SUPFAM" id="SSF50182">
    <property type="entry name" value="Sm-like ribonucleoproteins"/>
    <property type="match status" value="1"/>
</dbReference>
<feature type="compositionally biased region" description="Basic and acidic residues" evidence="3">
    <location>
        <begin position="450"/>
        <end position="471"/>
    </location>
</feature>
<name>A0AAV4F7N7_9GAST</name>
<dbReference type="InterPro" id="IPR010920">
    <property type="entry name" value="LSM_dom_sf"/>
</dbReference>
<dbReference type="InterPro" id="IPR047575">
    <property type="entry name" value="Sm"/>
</dbReference>
<feature type="compositionally biased region" description="Basic residues" evidence="3">
    <location>
        <begin position="207"/>
        <end position="222"/>
    </location>
</feature>
<organism evidence="7 8">
    <name type="scientific">Elysia marginata</name>
    <dbReference type="NCBI Taxonomy" id="1093978"/>
    <lineage>
        <taxon>Eukaryota</taxon>
        <taxon>Metazoa</taxon>
        <taxon>Spiralia</taxon>
        <taxon>Lophotrochozoa</taxon>
        <taxon>Mollusca</taxon>
        <taxon>Gastropoda</taxon>
        <taxon>Heterobranchia</taxon>
        <taxon>Euthyneura</taxon>
        <taxon>Panpulmonata</taxon>
        <taxon>Sacoglossa</taxon>
        <taxon>Placobranchoidea</taxon>
        <taxon>Plakobranchidae</taxon>
        <taxon>Elysia</taxon>
    </lineage>
</organism>
<dbReference type="GO" id="GO:0033962">
    <property type="term" value="P:P-body assembly"/>
    <property type="evidence" value="ECO:0007669"/>
    <property type="project" value="TreeGrafter"/>
</dbReference>
<dbReference type="SMART" id="SM01199">
    <property type="entry name" value="FDF"/>
    <property type="match status" value="1"/>
</dbReference>
<dbReference type="Gene3D" id="2.30.30.100">
    <property type="match status" value="1"/>
</dbReference>
<dbReference type="GO" id="GO:0034063">
    <property type="term" value="P:stress granule assembly"/>
    <property type="evidence" value="ECO:0007669"/>
    <property type="project" value="TreeGrafter"/>
</dbReference>
<protein>
    <submittedName>
        <fullName evidence="7">LSM14-like protein A</fullName>
    </submittedName>
</protein>
<dbReference type="Pfam" id="PF09532">
    <property type="entry name" value="FDF"/>
    <property type="match status" value="1"/>
</dbReference>
<dbReference type="AlphaFoldDB" id="A0AAV4F7N7"/>
<keyword evidence="8" id="KW-1185">Reference proteome</keyword>
<feature type="compositionally biased region" description="Gly residues" evidence="3">
    <location>
        <begin position="418"/>
        <end position="445"/>
    </location>
</feature>
<dbReference type="PANTHER" id="PTHR13586:SF0">
    <property type="entry name" value="TRAILER HITCH, ISOFORM H"/>
    <property type="match status" value="1"/>
</dbReference>
<dbReference type="InterPro" id="IPR025762">
    <property type="entry name" value="DFDF"/>
</dbReference>
<gene>
    <name evidence="7" type="ORF">ElyMa_002044500</name>
</gene>
<comment type="similarity">
    <text evidence="1">Belongs to the LSM14 family.</text>
</comment>
<dbReference type="CDD" id="cd01736">
    <property type="entry name" value="LSm14_N"/>
    <property type="match status" value="1"/>
</dbReference>
<dbReference type="EMBL" id="BMAT01004147">
    <property type="protein sequence ID" value="GFR69227.1"/>
    <property type="molecule type" value="Genomic_DNA"/>
</dbReference>
<dbReference type="Proteomes" id="UP000762676">
    <property type="component" value="Unassembled WGS sequence"/>
</dbReference>